<dbReference type="RefSeq" id="WP_118379032.1">
    <property type="nucleotide sequence ID" value="NZ_CABJDQ010000001.1"/>
</dbReference>
<dbReference type="Proteomes" id="UP000283314">
    <property type="component" value="Unassembled WGS sequence"/>
</dbReference>
<dbReference type="PANTHER" id="PTHR46797:SF1">
    <property type="entry name" value="METHYLPHOSPHONATE SYNTHASE"/>
    <property type="match status" value="1"/>
</dbReference>
<dbReference type="CDD" id="cd00093">
    <property type="entry name" value="HTH_XRE"/>
    <property type="match status" value="1"/>
</dbReference>
<dbReference type="InterPro" id="IPR010982">
    <property type="entry name" value="Lambda_DNA-bd_dom_sf"/>
</dbReference>
<dbReference type="PANTHER" id="PTHR46797">
    <property type="entry name" value="HTH-TYPE TRANSCRIPTIONAL REGULATOR"/>
    <property type="match status" value="1"/>
</dbReference>
<dbReference type="AlphaFoldDB" id="A0A415LHI5"/>
<dbReference type="GeneID" id="66465635"/>
<dbReference type="PROSITE" id="PS50943">
    <property type="entry name" value="HTH_CROC1"/>
    <property type="match status" value="1"/>
</dbReference>
<accession>A0A415LHI5</accession>
<dbReference type="GO" id="GO:0005829">
    <property type="term" value="C:cytosol"/>
    <property type="evidence" value="ECO:0007669"/>
    <property type="project" value="TreeGrafter"/>
</dbReference>
<dbReference type="Pfam" id="PF01381">
    <property type="entry name" value="HTH_3"/>
    <property type="match status" value="1"/>
</dbReference>
<gene>
    <name evidence="3" type="ORF">DW018_00110</name>
</gene>
<feature type="domain" description="HTH cro/C1-type" evidence="2">
    <location>
        <begin position="16"/>
        <end position="70"/>
    </location>
</feature>
<keyword evidence="1" id="KW-0238">DNA-binding</keyword>
<evidence type="ECO:0000313" key="3">
    <source>
        <dbReference type="EMBL" id="RHL47877.1"/>
    </source>
</evidence>
<dbReference type="SUPFAM" id="SSF47413">
    <property type="entry name" value="lambda repressor-like DNA-binding domains"/>
    <property type="match status" value="1"/>
</dbReference>
<sequence length="109" mass="12597">MNRINEYDGCKVGPVLRRLRKERKMTVDYVSEVTGLSTSTINQLEQGGRNLSMKSLYILMDAYQVDANTVLALEPKVSEHPIDDFLNKLSQEKKEYFTKSFLYMLEQAI</sequence>
<evidence type="ECO:0000256" key="1">
    <source>
        <dbReference type="ARBA" id="ARBA00023125"/>
    </source>
</evidence>
<dbReference type="GO" id="GO:0003677">
    <property type="term" value="F:DNA binding"/>
    <property type="evidence" value="ECO:0007669"/>
    <property type="project" value="UniProtKB-KW"/>
</dbReference>
<dbReference type="EMBL" id="QROT01000001">
    <property type="protein sequence ID" value="RHL47877.1"/>
    <property type="molecule type" value="Genomic_DNA"/>
</dbReference>
<dbReference type="SMART" id="SM00530">
    <property type="entry name" value="HTH_XRE"/>
    <property type="match status" value="1"/>
</dbReference>
<evidence type="ECO:0000259" key="2">
    <source>
        <dbReference type="PROSITE" id="PS50943"/>
    </source>
</evidence>
<proteinExistence type="predicted"/>
<name>A0A415LHI5_9FIRM</name>
<protein>
    <submittedName>
        <fullName evidence="3">XRE family transcriptional regulator</fullName>
    </submittedName>
</protein>
<dbReference type="InterPro" id="IPR001387">
    <property type="entry name" value="Cro/C1-type_HTH"/>
</dbReference>
<comment type="caution">
    <text evidence="3">The sequence shown here is derived from an EMBL/GenBank/DDBJ whole genome shotgun (WGS) entry which is preliminary data.</text>
</comment>
<dbReference type="Gene3D" id="1.10.260.40">
    <property type="entry name" value="lambda repressor-like DNA-binding domains"/>
    <property type="match status" value="1"/>
</dbReference>
<evidence type="ECO:0000313" key="4">
    <source>
        <dbReference type="Proteomes" id="UP000283314"/>
    </source>
</evidence>
<dbReference type="GO" id="GO:0003700">
    <property type="term" value="F:DNA-binding transcription factor activity"/>
    <property type="evidence" value="ECO:0007669"/>
    <property type="project" value="TreeGrafter"/>
</dbReference>
<organism evidence="3 4">
    <name type="scientific">Eubacterium ventriosum</name>
    <dbReference type="NCBI Taxonomy" id="39496"/>
    <lineage>
        <taxon>Bacteria</taxon>
        <taxon>Bacillati</taxon>
        <taxon>Bacillota</taxon>
        <taxon>Clostridia</taxon>
        <taxon>Eubacteriales</taxon>
        <taxon>Eubacteriaceae</taxon>
        <taxon>Eubacterium</taxon>
    </lineage>
</organism>
<reference evidence="3 4" key="1">
    <citation type="submission" date="2018-08" db="EMBL/GenBank/DDBJ databases">
        <title>A genome reference for cultivated species of the human gut microbiota.</title>
        <authorList>
            <person name="Zou Y."/>
            <person name="Xue W."/>
            <person name="Luo G."/>
        </authorList>
    </citation>
    <scope>NUCLEOTIDE SEQUENCE [LARGE SCALE GENOMIC DNA]</scope>
    <source>
        <strain evidence="3 4">AF37-4</strain>
    </source>
</reference>
<dbReference type="InterPro" id="IPR050807">
    <property type="entry name" value="TransReg_Diox_bact_type"/>
</dbReference>